<accession>A0AAX3IFT8</accession>
<evidence type="ECO:0000313" key="1">
    <source>
        <dbReference type="EMBL" id="VTR05927.1"/>
    </source>
</evidence>
<dbReference type="EMBL" id="LR590482">
    <property type="protein sequence ID" value="VTR05927.1"/>
    <property type="molecule type" value="Genomic_DNA"/>
</dbReference>
<gene>
    <name evidence="1" type="ORF">NCTC10696_06071</name>
</gene>
<organism evidence="1 2">
    <name type="scientific">Pseudomonas synxantha</name>
    <dbReference type="NCBI Taxonomy" id="47883"/>
    <lineage>
        <taxon>Bacteria</taxon>
        <taxon>Pseudomonadati</taxon>
        <taxon>Pseudomonadota</taxon>
        <taxon>Gammaproteobacteria</taxon>
        <taxon>Pseudomonadales</taxon>
        <taxon>Pseudomonadaceae</taxon>
        <taxon>Pseudomonas</taxon>
    </lineage>
</organism>
<evidence type="ECO:0008006" key="3">
    <source>
        <dbReference type="Google" id="ProtNLM"/>
    </source>
</evidence>
<dbReference type="Proteomes" id="UP000306562">
    <property type="component" value="Chromosome"/>
</dbReference>
<proteinExistence type="predicted"/>
<protein>
    <recommendedName>
        <fullName evidence="3">Mobile element protein</fullName>
    </recommendedName>
</protein>
<evidence type="ECO:0000313" key="2">
    <source>
        <dbReference type="Proteomes" id="UP000306562"/>
    </source>
</evidence>
<sequence length="52" mass="6116">MWPLKRCFGGVRVFNHMRCQDTHDFAYRGWNSFLSDTLLGTTLLMDKGYCLI</sequence>
<reference evidence="1 2" key="1">
    <citation type="submission" date="2019-05" db="EMBL/GenBank/DDBJ databases">
        <authorList>
            <consortium name="Pathogen Informatics"/>
        </authorList>
    </citation>
    <scope>NUCLEOTIDE SEQUENCE [LARGE SCALE GENOMIC DNA]</scope>
    <source>
        <strain evidence="1 2">NCTC10696</strain>
    </source>
</reference>
<dbReference type="AlphaFoldDB" id="A0AAX3IFT8"/>
<name>A0AAX3IFT8_9PSED</name>